<dbReference type="AlphaFoldDB" id="A0A0N4WGG7"/>
<dbReference type="Proteomes" id="UP000268014">
    <property type="component" value="Unassembled WGS sequence"/>
</dbReference>
<dbReference type="GO" id="GO:0003697">
    <property type="term" value="F:single-stranded DNA binding"/>
    <property type="evidence" value="ECO:0007669"/>
    <property type="project" value="TreeGrafter"/>
</dbReference>
<name>A0A0N4WGG7_HAEPC</name>
<dbReference type="PANTHER" id="PTHR46060:SF2">
    <property type="entry name" value="HISTONE-LYSINE N-METHYLTRANSFERASE SETMAR"/>
    <property type="match status" value="1"/>
</dbReference>
<reference evidence="2 3" key="2">
    <citation type="submission" date="2018-11" db="EMBL/GenBank/DDBJ databases">
        <authorList>
            <consortium name="Pathogen Informatics"/>
        </authorList>
    </citation>
    <scope>NUCLEOTIDE SEQUENCE [LARGE SCALE GENOMIC DNA]</scope>
    <source>
        <strain evidence="2 3">MHpl1</strain>
    </source>
</reference>
<dbReference type="GO" id="GO:0006303">
    <property type="term" value="P:double-strand break repair via nonhomologous end joining"/>
    <property type="evidence" value="ECO:0007669"/>
    <property type="project" value="TreeGrafter"/>
</dbReference>
<evidence type="ECO:0000313" key="4">
    <source>
        <dbReference type="WBParaSite" id="HPLM_0000989901-mRNA-1"/>
    </source>
</evidence>
<gene>
    <name evidence="2" type="ORF">HPLM_LOCUS9891</name>
</gene>
<dbReference type="GO" id="GO:0003690">
    <property type="term" value="F:double-stranded DNA binding"/>
    <property type="evidence" value="ECO:0007669"/>
    <property type="project" value="TreeGrafter"/>
</dbReference>
<dbReference type="EMBL" id="UZAF01017165">
    <property type="protein sequence ID" value="VDO38634.1"/>
    <property type="molecule type" value="Genomic_DNA"/>
</dbReference>
<dbReference type="GO" id="GO:0035861">
    <property type="term" value="C:site of double-strand break"/>
    <property type="evidence" value="ECO:0007669"/>
    <property type="project" value="TreeGrafter"/>
</dbReference>
<dbReference type="GO" id="GO:0000014">
    <property type="term" value="F:single-stranded DNA endodeoxyribonuclease activity"/>
    <property type="evidence" value="ECO:0007669"/>
    <property type="project" value="TreeGrafter"/>
</dbReference>
<evidence type="ECO:0000313" key="2">
    <source>
        <dbReference type="EMBL" id="VDO38634.1"/>
    </source>
</evidence>
<organism evidence="4">
    <name type="scientific">Haemonchus placei</name>
    <name type="common">Barber's pole worm</name>
    <dbReference type="NCBI Taxonomy" id="6290"/>
    <lineage>
        <taxon>Eukaryota</taxon>
        <taxon>Metazoa</taxon>
        <taxon>Ecdysozoa</taxon>
        <taxon>Nematoda</taxon>
        <taxon>Chromadorea</taxon>
        <taxon>Rhabditida</taxon>
        <taxon>Rhabditina</taxon>
        <taxon>Rhabditomorpha</taxon>
        <taxon>Strongyloidea</taxon>
        <taxon>Trichostrongylidae</taxon>
        <taxon>Haemonchus</taxon>
    </lineage>
</organism>
<dbReference type="GO" id="GO:0044774">
    <property type="term" value="P:mitotic DNA integrity checkpoint signaling"/>
    <property type="evidence" value="ECO:0007669"/>
    <property type="project" value="TreeGrafter"/>
</dbReference>
<dbReference type="GO" id="GO:0042800">
    <property type="term" value="F:histone H3K4 methyltransferase activity"/>
    <property type="evidence" value="ECO:0007669"/>
    <property type="project" value="TreeGrafter"/>
</dbReference>
<reference evidence="4" key="1">
    <citation type="submission" date="2017-02" db="UniProtKB">
        <authorList>
            <consortium name="WormBaseParasite"/>
        </authorList>
    </citation>
    <scope>IDENTIFICATION</scope>
</reference>
<keyword evidence="3" id="KW-1185">Reference proteome</keyword>
<evidence type="ECO:0000256" key="1">
    <source>
        <dbReference type="SAM" id="MobiDB-lite"/>
    </source>
</evidence>
<dbReference type="GO" id="GO:0005634">
    <property type="term" value="C:nucleus"/>
    <property type="evidence" value="ECO:0007669"/>
    <property type="project" value="TreeGrafter"/>
</dbReference>
<dbReference type="GO" id="GO:0015074">
    <property type="term" value="P:DNA integration"/>
    <property type="evidence" value="ECO:0007669"/>
    <property type="project" value="TreeGrafter"/>
</dbReference>
<dbReference type="OrthoDB" id="10032414at2759"/>
<accession>A0A0N4WGG7</accession>
<protein>
    <submittedName>
        <fullName evidence="4">HTH_48 domain-containing protein</fullName>
    </submittedName>
</protein>
<dbReference type="PANTHER" id="PTHR46060">
    <property type="entry name" value="MARINER MOS1 TRANSPOSASE-LIKE PROTEIN"/>
    <property type="match status" value="1"/>
</dbReference>
<dbReference type="GO" id="GO:0031297">
    <property type="term" value="P:replication fork processing"/>
    <property type="evidence" value="ECO:0007669"/>
    <property type="project" value="TreeGrafter"/>
</dbReference>
<dbReference type="InterPro" id="IPR052709">
    <property type="entry name" value="Transposase-MT_Hybrid"/>
</dbReference>
<dbReference type="GO" id="GO:0044547">
    <property type="term" value="F:DNA topoisomerase binding"/>
    <property type="evidence" value="ECO:0007669"/>
    <property type="project" value="TreeGrafter"/>
</dbReference>
<feature type="region of interest" description="Disordered" evidence="1">
    <location>
        <begin position="1"/>
        <end position="20"/>
    </location>
</feature>
<sequence length="331" mass="37612">MTSPQLEEVNICPEEGGPSHVVEEGSEQVIKDEQLHKRSVPPTQRAPFIQRANLCITANVRGGPQCRGCLTVHYVFTDAPDKKLLFAHEYDTLNRNEEEGVQKYFVQKYPVLQRSIGRFGVPVGVRSSFAEAVLSFYKFLQLSIGVGAGRSRHDVVEYAIRRAEYEVKRANDEKKEIITFRDIAENRAQKFRSGDGSLKDEERVGRPSLVDHYVLLRAVEKDRRQPLREIEKKVGVSHTVVAAHLKLLEMVKKLDNYANDLLSARATTTRTMDEEGQEEEIRQSGALAAAKAQFHQREEAGEREREEAKKRVRYSCQLPEIADPANVLDLR</sequence>
<dbReference type="GO" id="GO:0000729">
    <property type="term" value="P:DNA double-strand break processing"/>
    <property type="evidence" value="ECO:0007669"/>
    <property type="project" value="TreeGrafter"/>
</dbReference>
<dbReference type="GO" id="GO:0000793">
    <property type="term" value="C:condensed chromosome"/>
    <property type="evidence" value="ECO:0007669"/>
    <property type="project" value="TreeGrafter"/>
</dbReference>
<dbReference type="GO" id="GO:0046975">
    <property type="term" value="F:histone H3K36 methyltransferase activity"/>
    <property type="evidence" value="ECO:0007669"/>
    <property type="project" value="TreeGrafter"/>
</dbReference>
<dbReference type="STRING" id="6290.A0A0N4WGG7"/>
<proteinExistence type="predicted"/>
<dbReference type="WBParaSite" id="HPLM_0000989901-mRNA-1">
    <property type="protein sequence ID" value="HPLM_0000989901-mRNA-1"/>
    <property type="gene ID" value="HPLM_0000989901"/>
</dbReference>
<evidence type="ECO:0000313" key="3">
    <source>
        <dbReference type="Proteomes" id="UP000268014"/>
    </source>
</evidence>